<feature type="chain" id="PRO_5009523443" description="Cohesin domain-containing protein" evidence="3">
    <location>
        <begin position="40"/>
        <end position="352"/>
    </location>
</feature>
<evidence type="ECO:0008006" key="6">
    <source>
        <dbReference type="Google" id="ProtNLM"/>
    </source>
</evidence>
<evidence type="ECO:0000256" key="1">
    <source>
        <dbReference type="SAM" id="MobiDB-lite"/>
    </source>
</evidence>
<keyword evidence="2" id="KW-1133">Transmembrane helix</keyword>
<reference evidence="4 5" key="1">
    <citation type="journal article" date="2016" name="Nat. Commun.">
        <title>Thousands of microbial genomes shed light on interconnected biogeochemical processes in an aquifer system.</title>
        <authorList>
            <person name="Anantharaman K."/>
            <person name="Brown C.T."/>
            <person name="Hug L.A."/>
            <person name="Sharon I."/>
            <person name="Castelle C.J."/>
            <person name="Probst A.J."/>
            <person name="Thomas B.C."/>
            <person name="Singh A."/>
            <person name="Wilkins M.J."/>
            <person name="Karaoz U."/>
            <person name="Brodie E.L."/>
            <person name="Williams K.H."/>
            <person name="Hubbard S.S."/>
            <person name="Banfield J.F."/>
        </authorList>
    </citation>
    <scope>NUCLEOTIDE SEQUENCE [LARGE SCALE GENOMIC DNA]</scope>
</reference>
<feature type="compositionally biased region" description="Pro residues" evidence="1">
    <location>
        <begin position="175"/>
        <end position="185"/>
    </location>
</feature>
<feature type="compositionally biased region" description="Low complexity" evidence="1">
    <location>
        <begin position="221"/>
        <end position="230"/>
    </location>
</feature>
<gene>
    <name evidence="4" type="ORF">A2763_04515</name>
</gene>
<feature type="transmembrane region" description="Helical" evidence="2">
    <location>
        <begin position="313"/>
        <end position="334"/>
    </location>
</feature>
<sequence length="352" mass="37138">MEKIAVRTVHYYKTYQMLLFVLVTSALFLSVTLPLQASADTISTQTQQVLPPGSNTCAPVSATNFTPYIYDGALHSFEFSLPDPSYVALLGTAGNTSIPFNLMTRKVDASGVLRIHVDTPSILVVGTLPIQVTLMSARSGQPVCVALVTMSTGSGPVAPGNNPPSYVPPTTGTPSTPPYVPPTVPPTTGGTPAPGTGSTGGGSVSTGKTGTGKQSVPPPVSTTSTTSTSTATTVPVVGVTQNPLKNICASDTSAYRLWLILLVLYALVVGALLWAEFPMSLPWARTPERIAAIILILLLLLLGFWYFSISCRAALWMPLVAFLIAVLGLLAAFWNHPRVTKMLLVQETPKKL</sequence>
<accession>A0A1F6CM69</accession>
<dbReference type="EMBL" id="MFKV01000016">
    <property type="protein sequence ID" value="OGG50215.1"/>
    <property type="molecule type" value="Genomic_DNA"/>
</dbReference>
<comment type="caution">
    <text evidence="4">The sequence shown here is derived from an EMBL/GenBank/DDBJ whole genome shotgun (WGS) entry which is preliminary data.</text>
</comment>
<evidence type="ECO:0000256" key="2">
    <source>
        <dbReference type="SAM" id="Phobius"/>
    </source>
</evidence>
<feature type="transmembrane region" description="Helical" evidence="2">
    <location>
        <begin position="255"/>
        <end position="277"/>
    </location>
</feature>
<evidence type="ECO:0000313" key="4">
    <source>
        <dbReference type="EMBL" id="OGG50215.1"/>
    </source>
</evidence>
<feature type="region of interest" description="Disordered" evidence="1">
    <location>
        <begin position="154"/>
        <end position="230"/>
    </location>
</feature>
<keyword evidence="3" id="KW-0732">Signal</keyword>
<keyword evidence="2" id="KW-0472">Membrane</keyword>
<feature type="transmembrane region" description="Helical" evidence="2">
    <location>
        <begin position="289"/>
        <end position="307"/>
    </location>
</feature>
<proteinExistence type="predicted"/>
<dbReference type="Proteomes" id="UP000178370">
    <property type="component" value="Unassembled WGS sequence"/>
</dbReference>
<dbReference type="AlphaFoldDB" id="A0A1F6CM69"/>
<feature type="compositionally biased region" description="Low complexity" evidence="1">
    <location>
        <begin position="186"/>
        <end position="196"/>
    </location>
</feature>
<organism evidence="4 5">
    <name type="scientific">Candidatus Kaiserbacteria bacterium RIFCSPHIGHO2_01_FULL_54_36</name>
    <dbReference type="NCBI Taxonomy" id="1798482"/>
    <lineage>
        <taxon>Bacteria</taxon>
        <taxon>Candidatus Kaiseribacteriota</taxon>
    </lineage>
</organism>
<feature type="signal peptide" evidence="3">
    <location>
        <begin position="1"/>
        <end position="39"/>
    </location>
</feature>
<keyword evidence="2" id="KW-0812">Transmembrane</keyword>
<protein>
    <recommendedName>
        <fullName evidence="6">Cohesin domain-containing protein</fullName>
    </recommendedName>
</protein>
<evidence type="ECO:0000256" key="3">
    <source>
        <dbReference type="SAM" id="SignalP"/>
    </source>
</evidence>
<name>A0A1F6CM69_9BACT</name>
<evidence type="ECO:0000313" key="5">
    <source>
        <dbReference type="Proteomes" id="UP000178370"/>
    </source>
</evidence>